<gene>
    <name evidence="1" type="ORF">HUK82_02540</name>
</gene>
<dbReference type="AlphaFoldDB" id="A0A850P473"/>
<evidence type="ECO:0000313" key="1">
    <source>
        <dbReference type="EMBL" id="NVN39447.1"/>
    </source>
</evidence>
<sequence length="282" mass="32396">MSTLNLGSRIQTEGNSVTMQKSEKLAFEIDLTEAMHGKIIVDGYHLRSGYHRCHKEWPSAAKVGKVIASISSEISSWLHNNTQHSLFSTQTSYCDAILSVPDEVKIKKWQKEKEIERNSLFKELDCKNISTDRRTELLQALPLTTLEFDIERYIQARTIFLKESSNEFEIEKILNLEIKDGDWIRLPPRQTNVDTQIATEMMACLNDGFPCHFIVLVSNDGGFSYTMKKMRECEFNGLILNVKFGQSNREYGYYSTALRDEADKSFYFDTNNSLTEVSKKPS</sequence>
<protein>
    <submittedName>
        <fullName evidence="1">NYN domain-containing protein</fullName>
    </submittedName>
</protein>
<reference evidence="1 2" key="1">
    <citation type="submission" date="2020-06" db="EMBL/GenBank/DDBJ databases">
        <title>Description of novel acetic acid bacteria.</title>
        <authorList>
            <person name="Sombolestani A."/>
        </authorList>
    </citation>
    <scope>NUCLEOTIDE SEQUENCE [LARGE SCALE GENOMIC DNA]</scope>
    <source>
        <strain evidence="1 2">LMG 27010</strain>
    </source>
</reference>
<proteinExistence type="predicted"/>
<dbReference type="Gene3D" id="3.40.50.1010">
    <property type="entry name" value="5'-nuclease"/>
    <property type="match status" value="1"/>
</dbReference>
<comment type="caution">
    <text evidence="1">The sequence shown here is derived from an EMBL/GenBank/DDBJ whole genome shotgun (WGS) entry which is preliminary data.</text>
</comment>
<dbReference type="EMBL" id="JABXXR010000009">
    <property type="protein sequence ID" value="NVN39447.1"/>
    <property type="molecule type" value="Genomic_DNA"/>
</dbReference>
<keyword evidence="2" id="KW-1185">Reference proteome</keyword>
<dbReference type="RefSeq" id="WP_176612458.1">
    <property type="nucleotide sequence ID" value="NZ_JABXXR010000009.1"/>
</dbReference>
<organism evidence="1 2">
    <name type="scientific">Ameyamaea chiangmaiensis</name>
    <dbReference type="NCBI Taxonomy" id="442969"/>
    <lineage>
        <taxon>Bacteria</taxon>
        <taxon>Pseudomonadati</taxon>
        <taxon>Pseudomonadota</taxon>
        <taxon>Alphaproteobacteria</taxon>
        <taxon>Acetobacterales</taxon>
        <taxon>Acetobacteraceae</taxon>
        <taxon>Ameyamaea</taxon>
    </lineage>
</organism>
<name>A0A850P473_9PROT</name>
<evidence type="ECO:0000313" key="2">
    <source>
        <dbReference type="Proteomes" id="UP000585665"/>
    </source>
</evidence>
<dbReference type="Proteomes" id="UP000585665">
    <property type="component" value="Unassembled WGS sequence"/>
</dbReference>
<accession>A0A850P473</accession>